<dbReference type="InterPro" id="IPR009057">
    <property type="entry name" value="Homeodomain-like_sf"/>
</dbReference>
<sequence>MVYGYMRISTGDRTVDVQRDALVSAGIPEENIYSDTITGSTRISRRPEFEKLRERLRQGDILVVWKMDRLGRSILDLITTVFDLLDRDVTVRSITDAVDSSTPQGRALFGILDTIADLERENVRERVRAGMRAARQRGTHCGRPRMANREMAEAIREHLRRDASVRDIARQLNISVSLIYKVLREFPDQDAEPAPPMPEETEDGPELMIP</sequence>
<protein>
    <submittedName>
        <fullName evidence="8">Site-specific recombinases, DNA invertase Pin homologs</fullName>
    </submittedName>
</protein>
<dbReference type="Pfam" id="PF02796">
    <property type="entry name" value="HTH_7"/>
    <property type="match status" value="1"/>
</dbReference>
<reference evidence="9" key="1">
    <citation type="submission" date="2010-03" db="EMBL/GenBank/DDBJ databases">
        <title>The genome sequence of Synergistetes sp. SGP1.</title>
        <authorList>
            <consortium name="metaHIT consortium -- http://www.metahit.eu/"/>
            <person name="Pajon A."/>
            <person name="Turner K."/>
            <person name="Parkhill J."/>
            <person name="Wade W."/>
            <person name="Vartoukian S."/>
        </authorList>
    </citation>
    <scope>NUCLEOTIDE SEQUENCE [LARGE SCALE GENOMIC DNA]</scope>
    <source>
        <strain evidence="9">SGP1</strain>
    </source>
</reference>
<evidence type="ECO:0000313" key="8">
    <source>
        <dbReference type="EMBL" id="CBL27894.1"/>
    </source>
</evidence>
<dbReference type="Proteomes" id="UP000008957">
    <property type="component" value="Chromosome"/>
</dbReference>
<dbReference type="RefSeq" id="WP_015556041.1">
    <property type="nucleotide sequence ID" value="NC_021038.1"/>
</dbReference>
<proteinExistence type="inferred from homology"/>
<keyword evidence="4" id="KW-0233">DNA recombination</keyword>
<dbReference type="InterPro" id="IPR006118">
    <property type="entry name" value="Recombinase_CS"/>
</dbReference>
<dbReference type="InterPro" id="IPR050639">
    <property type="entry name" value="SSR_resolvase"/>
</dbReference>
<dbReference type="GO" id="GO:0003677">
    <property type="term" value="F:DNA binding"/>
    <property type="evidence" value="ECO:0007669"/>
    <property type="project" value="UniProtKB-KW"/>
</dbReference>
<dbReference type="Pfam" id="PF00239">
    <property type="entry name" value="Resolvase"/>
    <property type="match status" value="1"/>
</dbReference>
<dbReference type="GO" id="GO:0000150">
    <property type="term" value="F:DNA strand exchange activity"/>
    <property type="evidence" value="ECO:0007669"/>
    <property type="project" value="InterPro"/>
</dbReference>
<dbReference type="KEGG" id="sbr:SY1_04520"/>
<evidence type="ECO:0000256" key="4">
    <source>
        <dbReference type="ARBA" id="ARBA00023172"/>
    </source>
</evidence>
<evidence type="ECO:0000256" key="2">
    <source>
        <dbReference type="ARBA" id="ARBA00022908"/>
    </source>
</evidence>
<accession>A0AB94IW24</accession>
<keyword evidence="9" id="KW-1185">Reference proteome</keyword>
<dbReference type="PANTHER" id="PTHR30461">
    <property type="entry name" value="DNA-INVERTASE FROM LAMBDOID PROPHAGE"/>
    <property type="match status" value="1"/>
</dbReference>
<reference evidence="8 9" key="2">
    <citation type="submission" date="2010-03" db="EMBL/GenBank/DDBJ databases">
        <authorList>
            <person name="Pajon A."/>
        </authorList>
    </citation>
    <scope>NUCLEOTIDE SEQUENCE [LARGE SCALE GENOMIC DNA]</scope>
    <source>
        <strain evidence="8 9">SGP1</strain>
    </source>
</reference>
<dbReference type="AlphaFoldDB" id="A0AB94IW24"/>
<dbReference type="GO" id="GO:0015074">
    <property type="term" value="P:DNA integration"/>
    <property type="evidence" value="ECO:0007669"/>
    <property type="project" value="UniProtKB-KW"/>
</dbReference>
<feature type="active site" description="O-(5'-phospho-DNA)-serine intermediate" evidence="5">
    <location>
        <position position="9"/>
    </location>
</feature>
<keyword evidence="2" id="KW-0229">DNA integration</keyword>
<organism evidence="8 9">
    <name type="scientific">Fretibacterium fastidiosum</name>
    <dbReference type="NCBI Taxonomy" id="651822"/>
    <lineage>
        <taxon>Bacteria</taxon>
        <taxon>Thermotogati</taxon>
        <taxon>Synergistota</taxon>
        <taxon>Synergistia</taxon>
        <taxon>Synergistales</taxon>
        <taxon>Aminobacteriaceae</taxon>
        <taxon>Fretibacterium</taxon>
    </lineage>
</organism>
<comment type="similarity">
    <text evidence="1">Belongs to the site-specific recombinase resolvase family.</text>
</comment>
<keyword evidence="3" id="KW-0238">DNA-binding</keyword>
<evidence type="ECO:0000256" key="6">
    <source>
        <dbReference type="SAM" id="MobiDB-lite"/>
    </source>
</evidence>
<dbReference type="SUPFAM" id="SSF53041">
    <property type="entry name" value="Resolvase-like"/>
    <property type="match status" value="1"/>
</dbReference>
<dbReference type="PANTHER" id="PTHR30461:SF2">
    <property type="entry name" value="SERINE RECOMBINASE PINE-RELATED"/>
    <property type="match status" value="1"/>
</dbReference>
<feature type="compositionally biased region" description="Acidic residues" evidence="6">
    <location>
        <begin position="199"/>
        <end position="210"/>
    </location>
</feature>
<feature type="region of interest" description="Disordered" evidence="6">
    <location>
        <begin position="188"/>
        <end position="210"/>
    </location>
</feature>
<gene>
    <name evidence="8" type="ORF">SY1_04520</name>
</gene>
<dbReference type="Gene3D" id="3.40.50.1390">
    <property type="entry name" value="Resolvase, N-terminal catalytic domain"/>
    <property type="match status" value="1"/>
</dbReference>
<dbReference type="Gene3D" id="1.10.10.60">
    <property type="entry name" value="Homeodomain-like"/>
    <property type="match status" value="1"/>
</dbReference>
<evidence type="ECO:0000256" key="3">
    <source>
        <dbReference type="ARBA" id="ARBA00023125"/>
    </source>
</evidence>
<evidence type="ECO:0000259" key="7">
    <source>
        <dbReference type="PROSITE" id="PS51736"/>
    </source>
</evidence>
<dbReference type="CDD" id="cd03768">
    <property type="entry name" value="SR_ResInv"/>
    <property type="match status" value="1"/>
</dbReference>
<evidence type="ECO:0000256" key="1">
    <source>
        <dbReference type="ARBA" id="ARBA00009913"/>
    </source>
</evidence>
<dbReference type="EMBL" id="FP929056">
    <property type="protein sequence ID" value="CBL27894.1"/>
    <property type="molecule type" value="Genomic_DNA"/>
</dbReference>
<dbReference type="PROSITE" id="PS00398">
    <property type="entry name" value="RECOMBINASES_2"/>
    <property type="match status" value="1"/>
</dbReference>
<dbReference type="SUPFAM" id="SSF46689">
    <property type="entry name" value="Homeodomain-like"/>
    <property type="match status" value="1"/>
</dbReference>
<name>A0AB94IW24_9BACT</name>
<dbReference type="InterPro" id="IPR036162">
    <property type="entry name" value="Resolvase-like_N_sf"/>
</dbReference>
<dbReference type="PROSITE" id="PS51736">
    <property type="entry name" value="RECOMBINASES_3"/>
    <property type="match status" value="1"/>
</dbReference>
<dbReference type="SMART" id="SM00857">
    <property type="entry name" value="Resolvase"/>
    <property type="match status" value="1"/>
</dbReference>
<feature type="domain" description="Resolvase/invertase-type recombinase catalytic" evidence="7">
    <location>
        <begin position="1"/>
        <end position="138"/>
    </location>
</feature>
<dbReference type="InterPro" id="IPR006119">
    <property type="entry name" value="Resolv_N"/>
</dbReference>
<evidence type="ECO:0000256" key="5">
    <source>
        <dbReference type="PIRSR" id="PIRSR606118-50"/>
    </source>
</evidence>
<dbReference type="InterPro" id="IPR006120">
    <property type="entry name" value="Resolvase_HTH_dom"/>
</dbReference>
<evidence type="ECO:0000313" key="9">
    <source>
        <dbReference type="Proteomes" id="UP000008957"/>
    </source>
</evidence>